<evidence type="ECO:0000256" key="5">
    <source>
        <dbReference type="ARBA" id="ARBA00023098"/>
    </source>
</evidence>
<dbReference type="AlphaFoldDB" id="A0A0L7K262"/>
<dbReference type="InterPro" id="IPR043130">
    <property type="entry name" value="CDP-OH_PTrfase_TM_dom"/>
</dbReference>
<dbReference type="Gene3D" id="1.20.120.1760">
    <property type="match status" value="1"/>
</dbReference>
<dbReference type="GO" id="GO:0003881">
    <property type="term" value="F:CDP-diacylglycerol-inositol 3-phosphatidyltransferase activity"/>
    <property type="evidence" value="ECO:0007669"/>
    <property type="project" value="TreeGrafter"/>
</dbReference>
<dbReference type="GO" id="GO:0016020">
    <property type="term" value="C:membrane"/>
    <property type="evidence" value="ECO:0007669"/>
    <property type="project" value="UniProtKB-SubCell"/>
</dbReference>
<evidence type="ECO:0000256" key="1">
    <source>
        <dbReference type="ARBA" id="ARBA00004141"/>
    </source>
</evidence>
<dbReference type="Pfam" id="PF01066">
    <property type="entry name" value="CDP-OH_P_transf"/>
    <property type="match status" value="1"/>
</dbReference>
<evidence type="ECO:0000313" key="10">
    <source>
        <dbReference type="Proteomes" id="UP000037510"/>
    </source>
</evidence>
<organism evidence="9 10">
    <name type="scientific">Operophtera brumata</name>
    <name type="common">Winter moth</name>
    <name type="synonym">Phalaena brumata</name>
    <dbReference type="NCBI Taxonomy" id="104452"/>
    <lineage>
        <taxon>Eukaryota</taxon>
        <taxon>Metazoa</taxon>
        <taxon>Ecdysozoa</taxon>
        <taxon>Arthropoda</taxon>
        <taxon>Hexapoda</taxon>
        <taxon>Insecta</taxon>
        <taxon>Pterygota</taxon>
        <taxon>Neoptera</taxon>
        <taxon>Endopterygota</taxon>
        <taxon>Lepidoptera</taxon>
        <taxon>Glossata</taxon>
        <taxon>Ditrysia</taxon>
        <taxon>Geometroidea</taxon>
        <taxon>Geometridae</taxon>
        <taxon>Larentiinae</taxon>
        <taxon>Operophtera</taxon>
    </lineage>
</organism>
<comment type="caution">
    <text evidence="9">The sequence shown here is derived from an EMBL/GenBank/DDBJ whole genome shotgun (WGS) entry which is preliminary data.</text>
</comment>
<evidence type="ECO:0000256" key="7">
    <source>
        <dbReference type="ARBA" id="ARBA00023264"/>
    </source>
</evidence>
<dbReference type="PANTHER" id="PTHR15362">
    <property type="entry name" value="PHOSPHATIDYLINOSITOL SYNTHASE"/>
    <property type="match status" value="1"/>
</dbReference>
<evidence type="ECO:0000313" key="9">
    <source>
        <dbReference type="EMBL" id="KOB51901.1"/>
    </source>
</evidence>
<evidence type="ECO:0000256" key="3">
    <source>
        <dbReference type="ARBA" id="ARBA00022692"/>
    </source>
</evidence>
<comment type="subcellular location">
    <subcellularLocation>
        <location evidence="1">Membrane</location>
        <topology evidence="1">Multi-pass membrane protein</topology>
    </subcellularLocation>
</comment>
<feature type="transmembrane region" description="Helical" evidence="8">
    <location>
        <begin position="7"/>
        <end position="31"/>
    </location>
</feature>
<sequence>MAEELENIFLFVPNLIGFGRVILAIISFYFMPTHCTLACTCYITSALLDAFDGHAARYFNQIVKAGISVIHGIVASMNLATIDIKERAAIAAKQE</sequence>
<keyword evidence="10" id="KW-1185">Reference proteome</keyword>
<keyword evidence="4 8" id="KW-1133">Transmembrane helix</keyword>
<protein>
    <submittedName>
        <fullName evidence="9">Phosphatidylinositol synthase</fullName>
    </submittedName>
</protein>
<keyword evidence="2" id="KW-0808">Transferase</keyword>
<accession>A0A0L7K262</accession>
<keyword evidence="5" id="KW-0443">Lipid metabolism</keyword>
<dbReference type="InterPro" id="IPR000462">
    <property type="entry name" value="CDP-OH_P_trans"/>
</dbReference>
<dbReference type="PANTHER" id="PTHR15362:SF4">
    <property type="entry name" value="CDP-DIACYLGLYCEROL--INOSITOL 3-PHOSPHATIDYLTRANSFERASE"/>
    <property type="match status" value="1"/>
</dbReference>
<evidence type="ECO:0000256" key="2">
    <source>
        <dbReference type="ARBA" id="ARBA00022679"/>
    </source>
</evidence>
<name>A0A0L7K262_OPEBR</name>
<dbReference type="GO" id="GO:0006661">
    <property type="term" value="P:phosphatidylinositol biosynthetic process"/>
    <property type="evidence" value="ECO:0007669"/>
    <property type="project" value="TreeGrafter"/>
</dbReference>
<reference evidence="9 10" key="1">
    <citation type="journal article" date="2015" name="Genome Biol. Evol.">
        <title>The genome of winter moth (Operophtera brumata) provides a genomic perspective on sexual dimorphism and phenology.</title>
        <authorList>
            <person name="Derks M.F."/>
            <person name="Smit S."/>
            <person name="Salis L."/>
            <person name="Schijlen E."/>
            <person name="Bossers A."/>
            <person name="Mateman C."/>
            <person name="Pijl A.S."/>
            <person name="de Ridder D."/>
            <person name="Groenen M.A."/>
            <person name="Visser M.E."/>
            <person name="Megens H.J."/>
        </authorList>
    </citation>
    <scope>NUCLEOTIDE SEQUENCE [LARGE SCALE GENOMIC DNA]</scope>
    <source>
        <strain evidence="9">WM2013NL</strain>
        <tissue evidence="9">Head and thorax</tissue>
    </source>
</reference>
<gene>
    <name evidence="9" type="ORF">OBRU01_26923</name>
</gene>
<keyword evidence="3 8" id="KW-0812">Transmembrane</keyword>
<evidence type="ECO:0000256" key="6">
    <source>
        <dbReference type="ARBA" id="ARBA00023136"/>
    </source>
</evidence>
<proteinExistence type="predicted"/>
<dbReference type="EMBL" id="JTDY01016319">
    <property type="protein sequence ID" value="KOB51901.1"/>
    <property type="molecule type" value="Genomic_DNA"/>
</dbReference>
<evidence type="ECO:0000256" key="8">
    <source>
        <dbReference type="SAM" id="Phobius"/>
    </source>
</evidence>
<evidence type="ECO:0000256" key="4">
    <source>
        <dbReference type="ARBA" id="ARBA00022989"/>
    </source>
</evidence>
<keyword evidence="7" id="KW-1208">Phospholipid metabolism</keyword>
<dbReference type="STRING" id="104452.A0A0L7K262"/>
<dbReference type="GO" id="GO:0005794">
    <property type="term" value="C:Golgi apparatus"/>
    <property type="evidence" value="ECO:0007669"/>
    <property type="project" value="TreeGrafter"/>
</dbReference>
<dbReference type="Proteomes" id="UP000037510">
    <property type="component" value="Unassembled WGS sequence"/>
</dbReference>
<keyword evidence="6 8" id="KW-0472">Membrane</keyword>